<feature type="domain" description="Protein kinase" evidence="16">
    <location>
        <begin position="4"/>
        <end position="260"/>
    </location>
</feature>
<dbReference type="FunFam" id="3.30.200.20:FF:000097">
    <property type="entry name" value="Probable serine/threonine-protein kinase nek1"/>
    <property type="match status" value="1"/>
</dbReference>
<dbReference type="PROSITE" id="PS00107">
    <property type="entry name" value="PROTEIN_KINASE_ATP"/>
    <property type="match status" value="1"/>
</dbReference>
<dbReference type="Pfam" id="PF00069">
    <property type="entry name" value="Pkinase"/>
    <property type="match status" value="1"/>
</dbReference>
<dbReference type="InterPro" id="IPR017441">
    <property type="entry name" value="Protein_kinase_ATP_BS"/>
</dbReference>
<dbReference type="CDD" id="cd08215">
    <property type="entry name" value="STKc_Nek"/>
    <property type="match status" value="1"/>
</dbReference>
<evidence type="ECO:0000256" key="13">
    <source>
        <dbReference type="PROSITE-ProRule" id="PRU10141"/>
    </source>
</evidence>
<dbReference type="PANTHER" id="PTHR44899">
    <property type="entry name" value="CAMK FAMILY PROTEIN KINASE"/>
    <property type="match status" value="1"/>
</dbReference>
<organism evidence="17 18">
    <name type="scientific">Blepharisma stoltei</name>
    <dbReference type="NCBI Taxonomy" id="1481888"/>
    <lineage>
        <taxon>Eukaryota</taxon>
        <taxon>Sar</taxon>
        <taxon>Alveolata</taxon>
        <taxon>Ciliophora</taxon>
        <taxon>Postciliodesmatophora</taxon>
        <taxon>Heterotrichea</taxon>
        <taxon>Heterotrichida</taxon>
        <taxon>Blepharismidae</taxon>
        <taxon>Blepharisma</taxon>
    </lineage>
</organism>
<dbReference type="EMBL" id="CAJZBQ010000004">
    <property type="protein sequence ID" value="CAG9311292.1"/>
    <property type="molecule type" value="Genomic_DNA"/>
</dbReference>
<dbReference type="EC" id="2.7.11.1" evidence="3"/>
<reference evidence="17" key="1">
    <citation type="submission" date="2021-09" db="EMBL/GenBank/DDBJ databases">
        <authorList>
            <consortium name="AG Swart"/>
            <person name="Singh M."/>
            <person name="Singh A."/>
            <person name="Seah K."/>
            <person name="Emmerich C."/>
        </authorList>
    </citation>
    <scope>NUCLEOTIDE SEQUENCE</scope>
    <source>
        <strain evidence="17">ATCC30299</strain>
    </source>
</reference>
<dbReference type="Gene3D" id="1.10.510.10">
    <property type="entry name" value="Transferase(Phosphotransferase) domain 1"/>
    <property type="match status" value="1"/>
</dbReference>
<evidence type="ECO:0000313" key="17">
    <source>
        <dbReference type="EMBL" id="CAG9311292.1"/>
    </source>
</evidence>
<evidence type="ECO:0000256" key="2">
    <source>
        <dbReference type="ARBA" id="ARBA00010886"/>
    </source>
</evidence>
<evidence type="ECO:0000256" key="3">
    <source>
        <dbReference type="ARBA" id="ARBA00012513"/>
    </source>
</evidence>
<evidence type="ECO:0000256" key="9">
    <source>
        <dbReference type="ARBA" id="ARBA00022840"/>
    </source>
</evidence>
<comment type="catalytic activity">
    <reaction evidence="12">
        <text>L-seryl-[protein] + ATP = O-phospho-L-seryl-[protein] + ADP + H(+)</text>
        <dbReference type="Rhea" id="RHEA:17989"/>
        <dbReference type="Rhea" id="RHEA-COMP:9863"/>
        <dbReference type="Rhea" id="RHEA-COMP:11604"/>
        <dbReference type="ChEBI" id="CHEBI:15378"/>
        <dbReference type="ChEBI" id="CHEBI:29999"/>
        <dbReference type="ChEBI" id="CHEBI:30616"/>
        <dbReference type="ChEBI" id="CHEBI:83421"/>
        <dbReference type="ChEBI" id="CHEBI:456216"/>
        <dbReference type="EC" id="2.7.11.1"/>
    </reaction>
</comment>
<dbReference type="AlphaFoldDB" id="A0AAU9ICV8"/>
<dbReference type="GO" id="GO:0046872">
    <property type="term" value="F:metal ion binding"/>
    <property type="evidence" value="ECO:0007669"/>
    <property type="project" value="UniProtKB-KW"/>
</dbReference>
<keyword evidence="9 13" id="KW-0067">ATP-binding</keyword>
<evidence type="ECO:0000256" key="15">
    <source>
        <dbReference type="SAM" id="MobiDB-lite"/>
    </source>
</evidence>
<feature type="compositionally biased region" description="Basic and acidic residues" evidence="15">
    <location>
        <begin position="308"/>
        <end position="328"/>
    </location>
</feature>
<evidence type="ECO:0000313" key="18">
    <source>
        <dbReference type="Proteomes" id="UP001162131"/>
    </source>
</evidence>
<protein>
    <recommendedName>
        <fullName evidence="3">non-specific serine/threonine protein kinase</fullName>
        <ecNumber evidence="3">2.7.11.1</ecNumber>
    </recommendedName>
</protein>
<keyword evidence="5" id="KW-0808">Transferase</keyword>
<feature type="compositionally biased region" description="Basic and acidic residues" evidence="15">
    <location>
        <begin position="347"/>
        <end position="357"/>
    </location>
</feature>
<dbReference type="PROSITE" id="PS50011">
    <property type="entry name" value="PROTEIN_KINASE_DOM"/>
    <property type="match status" value="1"/>
</dbReference>
<dbReference type="Gene3D" id="3.30.200.20">
    <property type="entry name" value="Phosphorylase Kinase, domain 1"/>
    <property type="match status" value="1"/>
</dbReference>
<name>A0AAU9ICV8_9CILI</name>
<dbReference type="InterPro" id="IPR011009">
    <property type="entry name" value="Kinase-like_dom_sf"/>
</dbReference>
<feature type="binding site" evidence="13">
    <location>
        <position position="33"/>
    </location>
    <ligand>
        <name>ATP</name>
        <dbReference type="ChEBI" id="CHEBI:30616"/>
    </ligand>
</feature>
<comment type="caution">
    <text evidence="17">The sequence shown here is derived from an EMBL/GenBank/DDBJ whole genome shotgun (WGS) entry which is preliminary data.</text>
</comment>
<evidence type="ECO:0000256" key="7">
    <source>
        <dbReference type="ARBA" id="ARBA00022741"/>
    </source>
</evidence>
<dbReference type="PANTHER" id="PTHR44899:SF3">
    <property type="entry name" value="SERINE_THREONINE-PROTEIN KINASE NEK1"/>
    <property type="match status" value="1"/>
</dbReference>
<keyword evidence="7 13" id="KW-0547">Nucleotide-binding</keyword>
<dbReference type="GO" id="GO:0005524">
    <property type="term" value="F:ATP binding"/>
    <property type="evidence" value="ECO:0007669"/>
    <property type="project" value="UniProtKB-UniRule"/>
</dbReference>
<keyword evidence="4 14" id="KW-0723">Serine/threonine-protein kinase</keyword>
<dbReference type="GO" id="GO:0004674">
    <property type="term" value="F:protein serine/threonine kinase activity"/>
    <property type="evidence" value="ECO:0007669"/>
    <property type="project" value="UniProtKB-KW"/>
</dbReference>
<dbReference type="InterPro" id="IPR000719">
    <property type="entry name" value="Prot_kinase_dom"/>
</dbReference>
<sequence length="479" mass="55214">MDKYRKVKIVGKGSFGHAVLVQSTVDRKLYIMKIIDVSRMERKQKEEALNEVHVLKAMRHPYIVTYRESFMDKRCLCIVMDYADGGDMYNKIAKQKQLGKGFPENLILDWFVQICLAIKHIHDRKILHRDLKTQNVFLTSKGEIKIGDFGISRVLQHTYDCAQTAIGTPYYLSPEICQEKPYNQKSDIWSLGCILYEIVTLRHAFDASSMKGLVVKILRGTYPSIPSCYSQNLRDLIEEMLQKDPHKRPSIKRILEKEFLSSRISQLLSQTVAKHEFGKTFLAKNLPPVEGRKSEELKEELSAPPSREGSKENGEESRPHSSYEDNKRERRPRPRAPKVDAFEEDSKEVSKDESGYEDVVKSLRQVLEPARQDDPEDWEEPESQRVRAHFLTPEGNPLPGISEGDSAFARIEALRCYLENQLGIEKFFQAYGYLSNPPPEDEENQQLHEILGPTNIKFIPLIYQMIVCEDSYYTAPNAH</sequence>
<evidence type="ECO:0000256" key="11">
    <source>
        <dbReference type="ARBA" id="ARBA00047899"/>
    </source>
</evidence>
<proteinExistence type="inferred from homology"/>
<accession>A0AAU9ICV8</accession>
<keyword evidence="6" id="KW-0479">Metal-binding</keyword>
<dbReference type="PROSITE" id="PS00108">
    <property type="entry name" value="PROTEIN_KINASE_ST"/>
    <property type="match status" value="1"/>
</dbReference>
<dbReference type="SUPFAM" id="SSF56112">
    <property type="entry name" value="Protein kinase-like (PK-like)"/>
    <property type="match status" value="1"/>
</dbReference>
<evidence type="ECO:0000256" key="4">
    <source>
        <dbReference type="ARBA" id="ARBA00022527"/>
    </source>
</evidence>
<dbReference type="SMART" id="SM00220">
    <property type="entry name" value="S_TKc"/>
    <property type="match status" value="1"/>
</dbReference>
<gene>
    <name evidence="17" type="ORF">BSTOLATCC_MIC3582</name>
</gene>
<evidence type="ECO:0000256" key="6">
    <source>
        <dbReference type="ARBA" id="ARBA00022723"/>
    </source>
</evidence>
<keyword evidence="10" id="KW-0460">Magnesium</keyword>
<feature type="compositionally biased region" description="Basic and acidic residues" evidence="15">
    <location>
        <begin position="290"/>
        <end position="301"/>
    </location>
</feature>
<comment type="catalytic activity">
    <reaction evidence="11">
        <text>L-threonyl-[protein] + ATP = O-phospho-L-threonyl-[protein] + ADP + H(+)</text>
        <dbReference type="Rhea" id="RHEA:46608"/>
        <dbReference type="Rhea" id="RHEA-COMP:11060"/>
        <dbReference type="Rhea" id="RHEA-COMP:11605"/>
        <dbReference type="ChEBI" id="CHEBI:15378"/>
        <dbReference type="ChEBI" id="CHEBI:30013"/>
        <dbReference type="ChEBI" id="CHEBI:30616"/>
        <dbReference type="ChEBI" id="CHEBI:61977"/>
        <dbReference type="ChEBI" id="CHEBI:456216"/>
        <dbReference type="EC" id="2.7.11.1"/>
    </reaction>
</comment>
<keyword evidence="8" id="KW-0418">Kinase</keyword>
<dbReference type="FunFam" id="1.10.510.10:FF:000172">
    <property type="entry name" value="serine/threonine-protein kinase Nek1 isoform X1"/>
    <property type="match status" value="1"/>
</dbReference>
<comment type="similarity">
    <text evidence="2">Belongs to the protein kinase superfamily. NEK Ser/Thr protein kinase family. NIMA subfamily.</text>
</comment>
<feature type="region of interest" description="Disordered" evidence="15">
    <location>
        <begin position="290"/>
        <end position="357"/>
    </location>
</feature>
<keyword evidence="18" id="KW-1185">Reference proteome</keyword>
<comment type="cofactor">
    <cofactor evidence="1">
        <name>Mg(2+)</name>
        <dbReference type="ChEBI" id="CHEBI:18420"/>
    </cofactor>
</comment>
<evidence type="ECO:0000256" key="12">
    <source>
        <dbReference type="ARBA" id="ARBA00048679"/>
    </source>
</evidence>
<evidence type="ECO:0000256" key="14">
    <source>
        <dbReference type="RuleBase" id="RU000304"/>
    </source>
</evidence>
<evidence type="ECO:0000259" key="16">
    <source>
        <dbReference type="PROSITE" id="PS50011"/>
    </source>
</evidence>
<evidence type="ECO:0000256" key="5">
    <source>
        <dbReference type="ARBA" id="ARBA00022679"/>
    </source>
</evidence>
<evidence type="ECO:0000256" key="10">
    <source>
        <dbReference type="ARBA" id="ARBA00022842"/>
    </source>
</evidence>
<evidence type="ECO:0000256" key="1">
    <source>
        <dbReference type="ARBA" id="ARBA00001946"/>
    </source>
</evidence>
<dbReference type="InterPro" id="IPR008271">
    <property type="entry name" value="Ser/Thr_kinase_AS"/>
</dbReference>
<dbReference type="InterPro" id="IPR051131">
    <property type="entry name" value="NEK_Ser/Thr_kinase_NIMA"/>
</dbReference>
<dbReference type="Proteomes" id="UP001162131">
    <property type="component" value="Unassembled WGS sequence"/>
</dbReference>
<evidence type="ECO:0000256" key="8">
    <source>
        <dbReference type="ARBA" id="ARBA00022777"/>
    </source>
</evidence>